<evidence type="ECO:0000313" key="8">
    <source>
        <dbReference type="Proteomes" id="UP000608594"/>
    </source>
</evidence>
<protein>
    <submittedName>
        <fullName evidence="7">Porin family protein</fullName>
    </submittedName>
</protein>
<dbReference type="SUPFAM" id="SSF56925">
    <property type="entry name" value="OMPA-like"/>
    <property type="match status" value="1"/>
</dbReference>
<dbReference type="InterPro" id="IPR051692">
    <property type="entry name" value="OMP-like"/>
</dbReference>
<comment type="similarity">
    <text evidence="4">Belongs to the Omp25/RopB family.</text>
</comment>
<dbReference type="Pfam" id="PF13505">
    <property type="entry name" value="OMP_b-brl"/>
    <property type="match status" value="1"/>
</dbReference>
<evidence type="ECO:0000256" key="5">
    <source>
        <dbReference type="SAM" id="SignalP"/>
    </source>
</evidence>
<evidence type="ECO:0000256" key="3">
    <source>
        <dbReference type="ARBA" id="ARBA00023136"/>
    </source>
</evidence>
<sequence>MKKLILASVAAITATGAYAGGYTAPIEPAPVVVAPVVAEAPAYNWDGFYAGLQYGQGSAELDGEGDDLDLGDTEAWGIHGGYTRGVGNWILGGELDYNKVDFDDYEGDADLWRLRGRAGYNMGQFQPYLTAGVAHISTDEDAGDVSETGWTYGVGVEYLVTQKFSVGLEYTRSDFSDVIDGSNGDVDLDTDLVSIRGSYRF</sequence>
<dbReference type="Gene3D" id="2.40.160.20">
    <property type="match status" value="1"/>
</dbReference>
<feature type="chain" id="PRO_5036768851" evidence="5">
    <location>
        <begin position="20"/>
        <end position="201"/>
    </location>
</feature>
<dbReference type="InterPro" id="IPR027385">
    <property type="entry name" value="Beta-barrel_OMP"/>
</dbReference>
<keyword evidence="2 5" id="KW-0732">Signal</keyword>
<comment type="caution">
    <text evidence="7">The sequence shown here is derived from an EMBL/GenBank/DDBJ whole genome shotgun (WGS) entry which is preliminary data.</text>
</comment>
<feature type="signal peptide" evidence="5">
    <location>
        <begin position="1"/>
        <end position="19"/>
    </location>
</feature>
<dbReference type="NCBIfam" id="TIGR01414">
    <property type="entry name" value="autotrans_barl"/>
    <property type="match status" value="1"/>
</dbReference>
<evidence type="ECO:0000256" key="2">
    <source>
        <dbReference type="ARBA" id="ARBA00022729"/>
    </source>
</evidence>
<evidence type="ECO:0000259" key="6">
    <source>
        <dbReference type="Pfam" id="PF13505"/>
    </source>
</evidence>
<name>A0A926GBR5_9RHOB</name>
<dbReference type="PANTHER" id="PTHR34001">
    <property type="entry name" value="BLL7405 PROTEIN"/>
    <property type="match status" value="1"/>
</dbReference>
<comment type="subcellular location">
    <subcellularLocation>
        <location evidence="1">Membrane</location>
    </subcellularLocation>
</comment>
<reference evidence="7" key="1">
    <citation type="submission" date="2020-08" db="EMBL/GenBank/DDBJ databases">
        <title>Paracoccus amoyensis sp. nov., isolated from the surface seawater at coast of Xiamen, Fujian.</title>
        <authorList>
            <person name="Lyu L."/>
        </authorList>
    </citation>
    <scope>NUCLEOTIDE SEQUENCE</scope>
    <source>
        <strain evidence="7">11-3</strain>
    </source>
</reference>
<dbReference type="GO" id="GO:0019867">
    <property type="term" value="C:outer membrane"/>
    <property type="evidence" value="ECO:0007669"/>
    <property type="project" value="InterPro"/>
</dbReference>
<evidence type="ECO:0000256" key="1">
    <source>
        <dbReference type="ARBA" id="ARBA00004370"/>
    </source>
</evidence>
<evidence type="ECO:0000313" key="7">
    <source>
        <dbReference type="EMBL" id="MBC9245491.1"/>
    </source>
</evidence>
<feature type="domain" description="Outer membrane protein beta-barrel" evidence="6">
    <location>
        <begin position="37"/>
        <end position="201"/>
    </location>
</feature>
<organism evidence="7 8">
    <name type="scientific">Paracoccus amoyensis</name>
    <dbReference type="NCBI Taxonomy" id="2760093"/>
    <lineage>
        <taxon>Bacteria</taxon>
        <taxon>Pseudomonadati</taxon>
        <taxon>Pseudomonadota</taxon>
        <taxon>Alphaproteobacteria</taxon>
        <taxon>Rhodobacterales</taxon>
        <taxon>Paracoccaceae</taxon>
        <taxon>Paracoccus</taxon>
    </lineage>
</organism>
<keyword evidence="3" id="KW-0472">Membrane</keyword>
<dbReference type="RefSeq" id="WP_187791887.1">
    <property type="nucleotide sequence ID" value="NZ_JACOQL010000001.1"/>
</dbReference>
<keyword evidence="8" id="KW-1185">Reference proteome</keyword>
<gene>
    <name evidence="7" type="ORF">H4P12_01910</name>
</gene>
<accession>A0A926GBR5</accession>
<evidence type="ECO:0000256" key="4">
    <source>
        <dbReference type="ARBA" id="ARBA00038306"/>
    </source>
</evidence>
<dbReference type="Proteomes" id="UP000608594">
    <property type="component" value="Unassembled WGS sequence"/>
</dbReference>
<dbReference type="EMBL" id="JACOQL010000001">
    <property type="protein sequence ID" value="MBC9245491.1"/>
    <property type="molecule type" value="Genomic_DNA"/>
</dbReference>
<dbReference type="PANTHER" id="PTHR34001:SF3">
    <property type="entry name" value="BLL7405 PROTEIN"/>
    <property type="match status" value="1"/>
</dbReference>
<dbReference type="InterPro" id="IPR011250">
    <property type="entry name" value="OMP/PagP_B-barrel"/>
</dbReference>
<dbReference type="AlphaFoldDB" id="A0A926GBR5"/>
<proteinExistence type="inferred from homology"/>
<dbReference type="InterPro" id="IPR006315">
    <property type="entry name" value="OM_autotransptr_brl_dom"/>
</dbReference>